<dbReference type="Pfam" id="PF00122">
    <property type="entry name" value="E1-E2_ATPase"/>
    <property type="match status" value="1"/>
</dbReference>
<feature type="transmembrane region" description="Helical" evidence="8">
    <location>
        <begin position="36"/>
        <end position="58"/>
    </location>
</feature>
<dbReference type="InterPro" id="IPR059000">
    <property type="entry name" value="ATPase_P-type_domA"/>
</dbReference>
<dbReference type="InterPro" id="IPR023214">
    <property type="entry name" value="HAD_sf"/>
</dbReference>
<dbReference type="SUPFAM" id="SSF81665">
    <property type="entry name" value="Calcium ATPase, transmembrane domain M"/>
    <property type="match status" value="1"/>
</dbReference>
<evidence type="ECO:0000256" key="5">
    <source>
        <dbReference type="ARBA" id="ARBA00023136"/>
    </source>
</evidence>
<dbReference type="Pfam" id="PF00702">
    <property type="entry name" value="Hydrolase"/>
    <property type="match status" value="1"/>
</dbReference>
<reference evidence="11" key="1">
    <citation type="submission" date="2016-10" db="EMBL/GenBank/DDBJ databases">
        <authorList>
            <person name="Varghese N."/>
            <person name="Submissions S."/>
        </authorList>
    </citation>
    <scope>NUCLEOTIDE SEQUENCE [LARGE SCALE GENOMIC DNA]</scope>
    <source>
        <strain evidence="11">DSM 26348</strain>
    </source>
</reference>
<dbReference type="InterPro" id="IPR051014">
    <property type="entry name" value="Cation_Transport_ATPase_IB"/>
</dbReference>
<gene>
    <name evidence="10" type="ORF">SAMN05421753_101212</name>
</gene>
<keyword evidence="8" id="KW-0547">Nucleotide-binding</keyword>
<dbReference type="NCBIfam" id="TIGR01494">
    <property type="entry name" value="ATPase_P-type"/>
    <property type="match status" value="1"/>
</dbReference>
<evidence type="ECO:0000256" key="1">
    <source>
        <dbReference type="ARBA" id="ARBA00004370"/>
    </source>
</evidence>
<feature type="domain" description="P-type ATPase A" evidence="9">
    <location>
        <begin position="125"/>
        <end position="221"/>
    </location>
</feature>
<dbReference type="PANTHER" id="PTHR48085">
    <property type="entry name" value="CADMIUM/ZINC-TRANSPORTING ATPASE HMA2-RELATED"/>
    <property type="match status" value="1"/>
</dbReference>
<evidence type="ECO:0000313" key="10">
    <source>
        <dbReference type="EMBL" id="SFH56864.1"/>
    </source>
</evidence>
<evidence type="ECO:0000256" key="8">
    <source>
        <dbReference type="RuleBase" id="RU362081"/>
    </source>
</evidence>
<keyword evidence="11" id="KW-1185">Reference proteome</keyword>
<dbReference type="EMBL" id="FOQD01000001">
    <property type="protein sequence ID" value="SFH56864.1"/>
    <property type="molecule type" value="Genomic_DNA"/>
</dbReference>
<dbReference type="InterPro" id="IPR023299">
    <property type="entry name" value="ATPase_P-typ_cyto_dom_N"/>
</dbReference>
<keyword evidence="3 8" id="KW-0812">Transmembrane</keyword>
<evidence type="ECO:0000259" key="9">
    <source>
        <dbReference type="Pfam" id="PF00122"/>
    </source>
</evidence>
<dbReference type="GO" id="GO:0015086">
    <property type="term" value="F:cadmium ion transmembrane transporter activity"/>
    <property type="evidence" value="ECO:0007669"/>
    <property type="project" value="TreeGrafter"/>
</dbReference>
<dbReference type="GO" id="GO:0005886">
    <property type="term" value="C:plasma membrane"/>
    <property type="evidence" value="ECO:0007669"/>
    <property type="project" value="UniProtKB-SubCell"/>
</dbReference>
<dbReference type="PRINTS" id="PR00119">
    <property type="entry name" value="CATATPASE"/>
</dbReference>
<dbReference type="GO" id="GO:0016463">
    <property type="term" value="F:P-type zinc transporter activity"/>
    <property type="evidence" value="ECO:0007669"/>
    <property type="project" value="UniProtKB-EC"/>
</dbReference>
<feature type="transmembrane region" description="Helical" evidence="8">
    <location>
        <begin position="263"/>
        <end position="287"/>
    </location>
</feature>
<evidence type="ECO:0000256" key="3">
    <source>
        <dbReference type="ARBA" id="ARBA00022692"/>
    </source>
</evidence>
<feature type="transmembrane region" description="Helical" evidence="8">
    <location>
        <begin position="12"/>
        <end position="30"/>
    </location>
</feature>
<evidence type="ECO:0000256" key="7">
    <source>
        <dbReference type="ARBA" id="ARBA00047308"/>
    </source>
</evidence>
<proteinExistence type="inferred from homology"/>
<name>A0A1I3B3J4_9PLAN</name>
<dbReference type="EC" id="7.2.2.12" evidence="6"/>
<sequence>MRSILKLAWQRPEIPIAALAVLGIAAHLVLRFALEASASVAAIPLNIVLALGGIPLVLSLTGNLIRGEFGSDLLAGISIVTSALLDERLAGSIVVLMLSGGQVLERFAVAKASSALEALAKRMPAFGHRLRQGTLQDVFLEQIQVGDSLVVFPFEICPVDGTVLEGHGSMDESYLTGEPFRISKSPGSTVLSGAVNSDQSITVRADQLPVDSRYAKIMEVMRSSQQQRSRLRRLGDQLGAYYTPVAIAIGVLAWLGSGDPLRFLAVLVTATPCPLLIAIPVAVVGTISRAASRGIIIKDPAVLELSDTCRTAIFDKTGTLTMAQPTLVHIWTSGGLDQATPLQLAASLERYSKHPLASAVLAAAEARHLPLIEAESVSEKPGEGLTGLISGRHVWVTSRKLLARKLPELSKQLPAQSPGLECLVVIDDRELAVCVFRDEPRPEGRQFIQHLPSQHLFKRVLIVSGDRDAEVNYLASQVGISEVFASQSPEEKLAIVKAETQRANTMYVGDGINDAPAMTAATVGVAFGHSSEITAEAAGAVIMDSSLERLDEFLHLGRRMRRIALQSAVGGMALSLVGMGLAAFGYLPPVAGAVFQEVIDVFAVLNAMRVILPVRKRSDLD</sequence>
<dbReference type="RefSeq" id="WP_092047120.1">
    <property type="nucleotide sequence ID" value="NZ_FOQD01000001.1"/>
</dbReference>
<evidence type="ECO:0000313" key="11">
    <source>
        <dbReference type="Proteomes" id="UP000199518"/>
    </source>
</evidence>
<comment type="catalytic activity">
    <reaction evidence="7">
        <text>Zn(2+)(in) + ATP + H2O = Zn(2+)(out) + ADP + phosphate + H(+)</text>
        <dbReference type="Rhea" id="RHEA:20621"/>
        <dbReference type="ChEBI" id="CHEBI:15377"/>
        <dbReference type="ChEBI" id="CHEBI:15378"/>
        <dbReference type="ChEBI" id="CHEBI:29105"/>
        <dbReference type="ChEBI" id="CHEBI:30616"/>
        <dbReference type="ChEBI" id="CHEBI:43474"/>
        <dbReference type="ChEBI" id="CHEBI:456216"/>
        <dbReference type="EC" id="7.2.2.12"/>
    </reaction>
</comment>
<dbReference type="GO" id="GO:0016887">
    <property type="term" value="F:ATP hydrolysis activity"/>
    <property type="evidence" value="ECO:0007669"/>
    <property type="project" value="InterPro"/>
</dbReference>
<feature type="transmembrane region" description="Helical" evidence="8">
    <location>
        <begin position="238"/>
        <end position="257"/>
    </location>
</feature>
<organism evidence="10 11">
    <name type="scientific">Planctomicrobium piriforme</name>
    <dbReference type="NCBI Taxonomy" id="1576369"/>
    <lineage>
        <taxon>Bacteria</taxon>
        <taxon>Pseudomonadati</taxon>
        <taxon>Planctomycetota</taxon>
        <taxon>Planctomycetia</taxon>
        <taxon>Planctomycetales</taxon>
        <taxon>Planctomycetaceae</taxon>
        <taxon>Planctomicrobium</taxon>
    </lineage>
</organism>
<keyword evidence="4 8" id="KW-1133">Transmembrane helix</keyword>
<comment type="similarity">
    <text evidence="2 8">Belongs to the cation transport ATPase (P-type) (TC 3.A.3) family. Type IB subfamily.</text>
</comment>
<feature type="transmembrane region" description="Helical" evidence="8">
    <location>
        <begin position="593"/>
        <end position="612"/>
    </location>
</feature>
<dbReference type="Proteomes" id="UP000199518">
    <property type="component" value="Unassembled WGS sequence"/>
</dbReference>
<protein>
    <recommendedName>
        <fullName evidence="6">P-type Zn(2+) transporter</fullName>
        <ecNumber evidence="6">7.2.2.12</ecNumber>
    </recommendedName>
</protein>
<keyword evidence="5 8" id="KW-0472">Membrane</keyword>
<dbReference type="NCBIfam" id="TIGR01525">
    <property type="entry name" value="ATPase-IB_hvy"/>
    <property type="match status" value="1"/>
</dbReference>
<dbReference type="InterPro" id="IPR023298">
    <property type="entry name" value="ATPase_P-typ_TM_dom_sf"/>
</dbReference>
<keyword evidence="8" id="KW-1003">Cell membrane</keyword>
<dbReference type="PROSITE" id="PS00154">
    <property type="entry name" value="ATPASE_E1_E2"/>
    <property type="match status" value="1"/>
</dbReference>
<dbReference type="InterPro" id="IPR027256">
    <property type="entry name" value="P-typ_ATPase_IB"/>
</dbReference>
<dbReference type="GO" id="GO:0046872">
    <property type="term" value="F:metal ion binding"/>
    <property type="evidence" value="ECO:0007669"/>
    <property type="project" value="UniProtKB-KW"/>
</dbReference>
<dbReference type="PANTHER" id="PTHR48085:SF5">
    <property type="entry name" value="CADMIUM_ZINC-TRANSPORTING ATPASE HMA4-RELATED"/>
    <property type="match status" value="1"/>
</dbReference>
<dbReference type="Gene3D" id="2.70.150.10">
    <property type="entry name" value="Calcium-transporting ATPase, cytoplasmic transduction domain A"/>
    <property type="match status" value="1"/>
</dbReference>
<dbReference type="SUPFAM" id="SSF81653">
    <property type="entry name" value="Calcium ATPase, transduction domain A"/>
    <property type="match status" value="1"/>
</dbReference>
<dbReference type="InterPro" id="IPR036412">
    <property type="entry name" value="HAD-like_sf"/>
</dbReference>
<feature type="transmembrane region" description="Helical" evidence="8">
    <location>
        <begin position="563"/>
        <end position="587"/>
    </location>
</feature>
<dbReference type="GO" id="GO:0005524">
    <property type="term" value="F:ATP binding"/>
    <property type="evidence" value="ECO:0007669"/>
    <property type="project" value="UniProtKB-UniRule"/>
</dbReference>
<evidence type="ECO:0000256" key="2">
    <source>
        <dbReference type="ARBA" id="ARBA00006024"/>
    </source>
</evidence>
<dbReference type="STRING" id="1576369.SAMN05421753_101212"/>
<dbReference type="Gene3D" id="3.40.1110.10">
    <property type="entry name" value="Calcium-transporting ATPase, cytoplasmic domain N"/>
    <property type="match status" value="1"/>
</dbReference>
<dbReference type="AlphaFoldDB" id="A0A1I3B3J4"/>
<dbReference type="InterPro" id="IPR001757">
    <property type="entry name" value="P_typ_ATPase"/>
</dbReference>
<evidence type="ECO:0000256" key="6">
    <source>
        <dbReference type="ARBA" id="ARBA00039097"/>
    </source>
</evidence>
<comment type="subcellular location">
    <subcellularLocation>
        <location evidence="8">Cell membrane</location>
    </subcellularLocation>
    <subcellularLocation>
        <location evidence="1">Membrane</location>
    </subcellularLocation>
</comment>
<dbReference type="InterPro" id="IPR008250">
    <property type="entry name" value="ATPase_P-typ_transduc_dom_A_sf"/>
</dbReference>
<dbReference type="SUPFAM" id="SSF56784">
    <property type="entry name" value="HAD-like"/>
    <property type="match status" value="1"/>
</dbReference>
<keyword evidence="8" id="KW-0479">Metal-binding</keyword>
<evidence type="ECO:0000256" key="4">
    <source>
        <dbReference type="ARBA" id="ARBA00022989"/>
    </source>
</evidence>
<keyword evidence="8" id="KW-0067">ATP-binding</keyword>
<accession>A0A1I3B3J4</accession>
<dbReference type="InterPro" id="IPR018303">
    <property type="entry name" value="ATPase_P-typ_P_site"/>
</dbReference>
<dbReference type="Gene3D" id="3.40.50.1000">
    <property type="entry name" value="HAD superfamily/HAD-like"/>
    <property type="match status" value="1"/>
</dbReference>
<dbReference type="OrthoDB" id="211392at2"/>